<dbReference type="GO" id="GO:0045033">
    <property type="term" value="P:peroxisome inheritance"/>
    <property type="evidence" value="ECO:0007669"/>
    <property type="project" value="InterPro"/>
</dbReference>
<organism evidence="7 8">
    <name type="scientific">Calycina marina</name>
    <dbReference type="NCBI Taxonomy" id="1763456"/>
    <lineage>
        <taxon>Eukaryota</taxon>
        <taxon>Fungi</taxon>
        <taxon>Dikarya</taxon>
        <taxon>Ascomycota</taxon>
        <taxon>Pezizomycotina</taxon>
        <taxon>Leotiomycetes</taxon>
        <taxon>Helotiales</taxon>
        <taxon>Pezizellaceae</taxon>
        <taxon>Calycina</taxon>
    </lineage>
</organism>
<feature type="region of interest" description="Disordered" evidence="6">
    <location>
        <begin position="622"/>
        <end position="648"/>
    </location>
</feature>
<feature type="compositionally biased region" description="Low complexity" evidence="6">
    <location>
        <begin position="394"/>
        <end position="406"/>
    </location>
</feature>
<evidence type="ECO:0000313" key="7">
    <source>
        <dbReference type="EMBL" id="KAG9243658.1"/>
    </source>
</evidence>
<accession>A0A9P8CE27</accession>
<evidence type="ECO:0000256" key="5">
    <source>
        <dbReference type="ARBA" id="ARBA00023136"/>
    </source>
</evidence>
<evidence type="ECO:0000256" key="3">
    <source>
        <dbReference type="ARBA" id="ARBA00010707"/>
    </source>
</evidence>
<feature type="compositionally biased region" description="Polar residues" evidence="6">
    <location>
        <begin position="484"/>
        <end position="495"/>
    </location>
</feature>
<keyword evidence="8" id="KW-1185">Reference proteome</keyword>
<feature type="region of interest" description="Disordered" evidence="6">
    <location>
        <begin position="484"/>
        <end position="505"/>
    </location>
</feature>
<name>A0A9P8CE27_9HELO</name>
<dbReference type="OrthoDB" id="4097008at2759"/>
<sequence>MATFTPTTPVARRAFSLPVGPSTCPAATTPDAQIEVLFNLPSVRIISFTTTAPVISPGSRPASRAGFSNGSLLVVEEPGTLSWTSKYERQIAIGSLRIYRAPGSVAFLSCSSALKPILPKSQCWMVDEESGKFVLQIRPPQYWRIEVPNTNEVERLRIDGLKDVLDKVLQFERTPCPFQRDFAVELPASPITPVKKRPWKPVARPKLDVSSLSMARDVALPILEPVEESASIQRPGTPASAISRDILEDSNQFTEVQAWAESLATEPFTRADNPEDIHQLQELAPYEQEPENCEGIPGGCSEISLEIPIQEPDHHGYQKMEECRHNFSNSTKDMNVAPRTILQPAFQSPTLESEKESHPNALKSYTRCITAPPVLSLVTSPPSKTRRKSPLRVSVTADSDSGFSSSVESFHTVQSWHSPLAPPSPPASKPSSPHPMNIMYPYPHDNIVLRKRVEHSREILKVNATPVTAQCWVAPTLEMEGTISTRPRTPTLTEDNNSEDGAFEIATPPTTIRPRVRHRATTSSNSRRRELSPLPAVVNLFTPTRRSRHLQTNRHLPTAIIQKTCEILLSPPSHLFSLMLSIASKIAAGEWRGVLSGYGDSVHWDFEDEYAAESWAEDDYGISLQGQESSRKPSRQRKSMPGGSWEVD</sequence>
<comment type="subcellular location">
    <subcellularLocation>
        <location evidence="2">Peroxisome membrane</location>
        <topology evidence="2">Peripheral membrane protein</topology>
    </subcellularLocation>
</comment>
<protein>
    <recommendedName>
        <fullName evidence="4">Inheritance of peroxisomes protein 1</fullName>
    </recommendedName>
</protein>
<gene>
    <name evidence="7" type="ORF">BJ878DRAFT_109110</name>
</gene>
<dbReference type="GO" id="GO:0005780">
    <property type="term" value="C:extrinsic component of intraperoxisomal membrane"/>
    <property type="evidence" value="ECO:0007669"/>
    <property type="project" value="InterPro"/>
</dbReference>
<evidence type="ECO:0000313" key="8">
    <source>
        <dbReference type="Proteomes" id="UP000887226"/>
    </source>
</evidence>
<keyword evidence="5" id="KW-0472">Membrane</keyword>
<evidence type="ECO:0000256" key="1">
    <source>
        <dbReference type="ARBA" id="ARBA00003594"/>
    </source>
</evidence>
<dbReference type="InterPro" id="IPR024758">
    <property type="entry name" value="Inp1"/>
</dbReference>
<comment type="function">
    <text evidence="1">Required for peroxisome inheritance.</text>
</comment>
<evidence type="ECO:0000256" key="2">
    <source>
        <dbReference type="ARBA" id="ARBA00004421"/>
    </source>
</evidence>
<reference evidence="7" key="1">
    <citation type="journal article" date="2021" name="IMA Fungus">
        <title>Genomic characterization of three marine fungi, including Emericellopsis atlantica sp. nov. with signatures of a generalist lifestyle and marine biomass degradation.</title>
        <authorList>
            <person name="Hagestad O.C."/>
            <person name="Hou L."/>
            <person name="Andersen J.H."/>
            <person name="Hansen E.H."/>
            <person name="Altermark B."/>
            <person name="Li C."/>
            <person name="Kuhnert E."/>
            <person name="Cox R.J."/>
            <person name="Crous P.W."/>
            <person name="Spatafora J.W."/>
            <person name="Lail K."/>
            <person name="Amirebrahimi M."/>
            <person name="Lipzen A."/>
            <person name="Pangilinan J."/>
            <person name="Andreopoulos W."/>
            <person name="Hayes R.D."/>
            <person name="Ng V."/>
            <person name="Grigoriev I.V."/>
            <person name="Jackson S.A."/>
            <person name="Sutton T.D.S."/>
            <person name="Dobson A.D.W."/>
            <person name="Rama T."/>
        </authorList>
    </citation>
    <scope>NUCLEOTIDE SEQUENCE</scope>
    <source>
        <strain evidence="7">TRa3180A</strain>
    </source>
</reference>
<comment type="similarity">
    <text evidence="3">Belongs to the INP1 family.</text>
</comment>
<proteinExistence type="inferred from homology"/>
<evidence type="ECO:0000256" key="6">
    <source>
        <dbReference type="SAM" id="MobiDB-lite"/>
    </source>
</evidence>
<comment type="caution">
    <text evidence="7">The sequence shown here is derived from an EMBL/GenBank/DDBJ whole genome shotgun (WGS) entry which is preliminary data.</text>
</comment>
<dbReference type="EMBL" id="MU253961">
    <property type="protein sequence ID" value="KAG9243658.1"/>
    <property type="molecule type" value="Genomic_DNA"/>
</dbReference>
<dbReference type="Proteomes" id="UP000887226">
    <property type="component" value="Unassembled WGS sequence"/>
</dbReference>
<dbReference type="AlphaFoldDB" id="A0A9P8CE27"/>
<evidence type="ECO:0000256" key="4">
    <source>
        <dbReference type="ARBA" id="ARBA00021397"/>
    </source>
</evidence>
<dbReference type="Pfam" id="PF12634">
    <property type="entry name" value="Inp1"/>
    <property type="match status" value="1"/>
</dbReference>
<feature type="region of interest" description="Disordered" evidence="6">
    <location>
        <begin position="379"/>
        <end position="406"/>
    </location>
</feature>
<feature type="region of interest" description="Disordered" evidence="6">
    <location>
        <begin position="416"/>
        <end position="435"/>
    </location>
</feature>